<dbReference type="PANTHER" id="PTHR32028">
    <property type="entry name" value="APOLIPOPROTEIN M"/>
    <property type="match status" value="1"/>
</dbReference>
<evidence type="ECO:0000256" key="9">
    <source>
        <dbReference type="ARBA" id="ARBA00023055"/>
    </source>
</evidence>
<evidence type="ECO:0000256" key="12">
    <source>
        <dbReference type="SAM" id="Phobius"/>
    </source>
</evidence>
<evidence type="ECO:0000313" key="14">
    <source>
        <dbReference type="Proteomes" id="UP001479290"/>
    </source>
</evidence>
<evidence type="ECO:0000256" key="11">
    <source>
        <dbReference type="ARBA" id="ARBA00025553"/>
    </source>
</evidence>
<feature type="transmembrane region" description="Helical" evidence="12">
    <location>
        <begin position="6"/>
        <end position="28"/>
    </location>
</feature>
<proteinExistence type="inferred from homology"/>
<dbReference type="GO" id="GO:0034364">
    <property type="term" value="C:high-density lipoprotein particle"/>
    <property type="evidence" value="ECO:0007669"/>
    <property type="project" value="UniProtKB-KW"/>
</dbReference>
<dbReference type="GO" id="GO:0005543">
    <property type="term" value="F:phospholipid binding"/>
    <property type="evidence" value="ECO:0007669"/>
    <property type="project" value="TreeGrafter"/>
</dbReference>
<keyword evidence="10" id="KW-1015">Disulfide bond</keyword>
<evidence type="ECO:0000256" key="5">
    <source>
        <dbReference type="ARBA" id="ARBA00022448"/>
    </source>
</evidence>
<sequence length="190" mass="21676">MLMNTLWSAFGSLMGLFYFGLQVMVPCLPPAPLSISRLITDEYMGSWHFVAVSVWDEDDLKDFKTADNSMLHIQKSDDDTLTVTESFSIADQCQKITWTYNTSVLDPFLFRSDMDAIALVWDGKFVNCPSCIIILHVDGDDEISTMLFDRGEKTPDEVIQKFKSKMECLYMEDFYKSPREKAQCKLDAAA</sequence>
<dbReference type="PANTHER" id="PTHR32028:SF1">
    <property type="entry name" value="APOLIPOPROTEIN M"/>
    <property type="match status" value="1"/>
</dbReference>
<keyword evidence="12" id="KW-0472">Membrane</keyword>
<dbReference type="SUPFAM" id="SSF50814">
    <property type="entry name" value="Lipocalins"/>
    <property type="match status" value="1"/>
</dbReference>
<keyword evidence="14" id="KW-1185">Reference proteome</keyword>
<evidence type="ECO:0000256" key="3">
    <source>
        <dbReference type="ARBA" id="ARBA00011559"/>
    </source>
</evidence>
<accession>A0AAW2B5C9</accession>
<comment type="subunit">
    <text evidence="3">Interacts with LRP2; LRP2 mediates APOM renal uptake and subsequent lysosomal degradation.</text>
</comment>
<dbReference type="Gene3D" id="2.40.128.20">
    <property type="match status" value="1"/>
</dbReference>
<keyword evidence="8" id="KW-0345">HDL</keyword>
<evidence type="ECO:0000256" key="8">
    <source>
        <dbReference type="ARBA" id="ARBA00022850"/>
    </source>
</evidence>
<protein>
    <recommendedName>
        <fullName evidence="4">Apolipoprotein M</fullName>
    </recommendedName>
</protein>
<evidence type="ECO:0000313" key="13">
    <source>
        <dbReference type="EMBL" id="KAK9979990.1"/>
    </source>
</evidence>
<comment type="function">
    <text evidence="11">Probably involved in lipid transport. Can bind sphingosine-1-phosphate, myristic acid, palmitic acid and stearic acid, retinol, all-trans-retinoic acid and 9-cis-retinoic acid.</text>
</comment>
<dbReference type="AlphaFoldDB" id="A0AAW2B5C9"/>
<dbReference type="GO" id="GO:0034375">
    <property type="term" value="P:high-density lipoprotein particle remodeling"/>
    <property type="evidence" value="ECO:0007669"/>
    <property type="project" value="TreeGrafter"/>
</dbReference>
<reference evidence="13 14" key="1">
    <citation type="submission" date="2024-05" db="EMBL/GenBank/DDBJ databases">
        <title>A high-quality chromosomal-level genome assembly of Topmouth culter (Culter alburnus).</title>
        <authorList>
            <person name="Zhao H."/>
        </authorList>
    </citation>
    <scope>NUCLEOTIDE SEQUENCE [LARGE SCALE GENOMIC DNA]</scope>
    <source>
        <strain evidence="13">CATC2023</strain>
        <tissue evidence="13">Muscle</tissue>
    </source>
</reference>
<dbReference type="GO" id="GO:0034384">
    <property type="term" value="P:high-density lipoprotein particle clearance"/>
    <property type="evidence" value="ECO:0007669"/>
    <property type="project" value="TreeGrafter"/>
</dbReference>
<keyword evidence="6" id="KW-0964">Secreted</keyword>
<keyword evidence="9" id="KW-0445">Lipid transport</keyword>
<keyword evidence="7" id="KW-0732">Signal</keyword>
<dbReference type="Proteomes" id="UP001479290">
    <property type="component" value="Unassembled WGS sequence"/>
</dbReference>
<keyword evidence="5" id="KW-0813">Transport</keyword>
<name>A0AAW2B5C9_CULAL</name>
<evidence type="ECO:0000256" key="7">
    <source>
        <dbReference type="ARBA" id="ARBA00022729"/>
    </source>
</evidence>
<dbReference type="GO" id="GO:0034361">
    <property type="term" value="C:very-low-density lipoprotein particle"/>
    <property type="evidence" value="ECO:0007669"/>
    <property type="project" value="TreeGrafter"/>
</dbReference>
<evidence type="ECO:0000256" key="4">
    <source>
        <dbReference type="ARBA" id="ARBA00019937"/>
    </source>
</evidence>
<dbReference type="Pfam" id="PF11032">
    <property type="entry name" value="ApoM"/>
    <property type="match status" value="1"/>
</dbReference>
<evidence type="ECO:0000256" key="10">
    <source>
        <dbReference type="ARBA" id="ARBA00023157"/>
    </source>
</evidence>
<comment type="subcellular location">
    <subcellularLocation>
        <location evidence="1">Secreted</location>
    </subcellularLocation>
</comment>
<evidence type="ECO:0000256" key="1">
    <source>
        <dbReference type="ARBA" id="ARBA00004613"/>
    </source>
</evidence>
<evidence type="ECO:0000256" key="6">
    <source>
        <dbReference type="ARBA" id="ARBA00022525"/>
    </source>
</evidence>
<dbReference type="EMBL" id="JAWDJR010000002">
    <property type="protein sequence ID" value="KAK9979990.1"/>
    <property type="molecule type" value="Genomic_DNA"/>
</dbReference>
<keyword evidence="12" id="KW-0812">Transmembrane</keyword>
<organism evidence="13 14">
    <name type="scientific">Culter alburnus</name>
    <name type="common">Topmouth culter</name>
    <dbReference type="NCBI Taxonomy" id="194366"/>
    <lineage>
        <taxon>Eukaryota</taxon>
        <taxon>Metazoa</taxon>
        <taxon>Chordata</taxon>
        <taxon>Craniata</taxon>
        <taxon>Vertebrata</taxon>
        <taxon>Euteleostomi</taxon>
        <taxon>Actinopterygii</taxon>
        <taxon>Neopterygii</taxon>
        <taxon>Teleostei</taxon>
        <taxon>Ostariophysi</taxon>
        <taxon>Cypriniformes</taxon>
        <taxon>Xenocyprididae</taxon>
        <taxon>Xenocypridinae</taxon>
        <taxon>Culter</taxon>
    </lineage>
</organism>
<dbReference type="GO" id="GO:0034380">
    <property type="term" value="P:high-density lipoprotein particle assembly"/>
    <property type="evidence" value="ECO:0007669"/>
    <property type="project" value="TreeGrafter"/>
</dbReference>
<dbReference type="InterPro" id="IPR022734">
    <property type="entry name" value="ApoM"/>
</dbReference>
<comment type="similarity">
    <text evidence="2">Belongs to the calycin superfamily. Lipocalin family. Highly divergent.</text>
</comment>
<comment type="caution">
    <text evidence="13">The sequence shown here is derived from an EMBL/GenBank/DDBJ whole genome shotgun (WGS) entry which is preliminary data.</text>
</comment>
<dbReference type="InterPro" id="IPR012674">
    <property type="entry name" value="Calycin"/>
</dbReference>
<gene>
    <name evidence="13" type="ORF">ABG768_013390</name>
</gene>
<evidence type="ECO:0000256" key="2">
    <source>
        <dbReference type="ARBA" id="ARBA00007071"/>
    </source>
</evidence>
<keyword evidence="12" id="KW-1133">Transmembrane helix</keyword>
<dbReference type="GO" id="GO:0033344">
    <property type="term" value="P:cholesterol efflux"/>
    <property type="evidence" value="ECO:0007669"/>
    <property type="project" value="TreeGrafter"/>
</dbReference>
<dbReference type="GO" id="GO:0034362">
    <property type="term" value="C:low-density lipoprotein particle"/>
    <property type="evidence" value="ECO:0007669"/>
    <property type="project" value="TreeGrafter"/>
</dbReference>
<dbReference type="GO" id="GO:0005319">
    <property type="term" value="F:lipid transporter activity"/>
    <property type="evidence" value="ECO:0007669"/>
    <property type="project" value="TreeGrafter"/>
</dbReference>